<dbReference type="Pfam" id="PF12704">
    <property type="entry name" value="MacB_PCD"/>
    <property type="match status" value="1"/>
</dbReference>
<evidence type="ECO:0000256" key="7">
    <source>
        <dbReference type="SAM" id="MobiDB-lite"/>
    </source>
</evidence>
<proteinExistence type="inferred from homology"/>
<keyword evidence="12" id="KW-1185">Reference proteome</keyword>
<keyword evidence="3" id="KW-1003">Cell membrane</keyword>
<feature type="transmembrane region" description="Helical" evidence="8">
    <location>
        <begin position="505"/>
        <end position="529"/>
    </location>
</feature>
<dbReference type="Pfam" id="PF02687">
    <property type="entry name" value="FtsX"/>
    <property type="match status" value="1"/>
</dbReference>
<dbReference type="GO" id="GO:0044874">
    <property type="term" value="P:lipoprotein localization to outer membrane"/>
    <property type="evidence" value="ECO:0007669"/>
    <property type="project" value="TreeGrafter"/>
</dbReference>
<dbReference type="InterPro" id="IPR003838">
    <property type="entry name" value="ABC3_permease_C"/>
</dbReference>
<keyword evidence="4 8" id="KW-0812">Transmembrane</keyword>
<evidence type="ECO:0000256" key="8">
    <source>
        <dbReference type="SAM" id="Phobius"/>
    </source>
</evidence>
<feature type="domain" description="MacB-like periplasmic core" evidence="10">
    <location>
        <begin position="26"/>
        <end position="201"/>
    </location>
</feature>
<evidence type="ECO:0000256" key="5">
    <source>
        <dbReference type="ARBA" id="ARBA00022989"/>
    </source>
</evidence>
<comment type="subcellular location">
    <subcellularLocation>
        <location evidence="1">Cell membrane</location>
        <topology evidence="1">Multi-pass membrane protein</topology>
    </subcellularLocation>
</comment>
<dbReference type="AlphaFoldDB" id="A0A850RJR3"/>
<name>A0A850RJR3_9GAMM</name>
<feature type="domain" description="ABC3 transporter permease C-terminal" evidence="9">
    <location>
        <begin position="508"/>
        <end position="628"/>
    </location>
</feature>
<protein>
    <submittedName>
        <fullName evidence="11">FtsX-like permease family protein</fullName>
    </submittedName>
</protein>
<dbReference type="PANTHER" id="PTHR30489">
    <property type="entry name" value="LIPOPROTEIN-RELEASING SYSTEM TRANSMEMBRANE PROTEIN LOLE"/>
    <property type="match status" value="1"/>
</dbReference>
<evidence type="ECO:0000313" key="11">
    <source>
        <dbReference type="EMBL" id="NVZ11120.1"/>
    </source>
</evidence>
<dbReference type="Proteomes" id="UP000592294">
    <property type="component" value="Unassembled WGS sequence"/>
</dbReference>
<feature type="region of interest" description="Disordered" evidence="7">
    <location>
        <begin position="369"/>
        <end position="400"/>
    </location>
</feature>
<evidence type="ECO:0000256" key="4">
    <source>
        <dbReference type="ARBA" id="ARBA00022692"/>
    </source>
</evidence>
<dbReference type="PANTHER" id="PTHR30489:SF0">
    <property type="entry name" value="LIPOPROTEIN-RELEASING SYSTEM TRANSMEMBRANE PROTEIN LOLE"/>
    <property type="match status" value="1"/>
</dbReference>
<dbReference type="InterPro" id="IPR025857">
    <property type="entry name" value="MacB_PCD"/>
</dbReference>
<feature type="transmembrane region" description="Helical" evidence="8">
    <location>
        <begin position="24"/>
        <end position="47"/>
    </location>
</feature>
<accession>A0A850RJR3</accession>
<evidence type="ECO:0000256" key="3">
    <source>
        <dbReference type="ARBA" id="ARBA00022475"/>
    </source>
</evidence>
<gene>
    <name evidence="11" type="ORF">HW932_17840</name>
</gene>
<keyword evidence="6 8" id="KW-0472">Membrane</keyword>
<dbReference type="EMBL" id="JABZEO010000016">
    <property type="protein sequence ID" value="NVZ11120.1"/>
    <property type="molecule type" value="Genomic_DNA"/>
</dbReference>
<evidence type="ECO:0000256" key="6">
    <source>
        <dbReference type="ARBA" id="ARBA00023136"/>
    </source>
</evidence>
<comment type="similarity">
    <text evidence="2">Belongs to the ABC-4 integral membrane protein family. LolC/E subfamily.</text>
</comment>
<keyword evidence="5 8" id="KW-1133">Transmembrane helix</keyword>
<evidence type="ECO:0000259" key="10">
    <source>
        <dbReference type="Pfam" id="PF12704"/>
    </source>
</evidence>
<evidence type="ECO:0000313" key="12">
    <source>
        <dbReference type="Proteomes" id="UP000592294"/>
    </source>
</evidence>
<evidence type="ECO:0000256" key="1">
    <source>
        <dbReference type="ARBA" id="ARBA00004651"/>
    </source>
</evidence>
<evidence type="ECO:0000259" key="9">
    <source>
        <dbReference type="Pfam" id="PF02687"/>
    </source>
</evidence>
<organism evidence="11 12">
    <name type="scientific">Allochromatium humboldtianum</name>
    <dbReference type="NCBI Taxonomy" id="504901"/>
    <lineage>
        <taxon>Bacteria</taxon>
        <taxon>Pseudomonadati</taxon>
        <taxon>Pseudomonadota</taxon>
        <taxon>Gammaproteobacteria</taxon>
        <taxon>Chromatiales</taxon>
        <taxon>Chromatiaceae</taxon>
        <taxon>Allochromatium</taxon>
    </lineage>
</organism>
<dbReference type="InterPro" id="IPR051447">
    <property type="entry name" value="Lipoprotein-release_system"/>
</dbReference>
<comment type="caution">
    <text evidence="11">The sequence shown here is derived from an EMBL/GenBank/DDBJ whole genome shotgun (WGS) entry which is preliminary data.</text>
</comment>
<reference evidence="11 12" key="1">
    <citation type="submission" date="2020-06" db="EMBL/GenBank/DDBJ databases">
        <title>Whole-genome sequence of Allochromatium humboldtianum DSM 21881, type strain.</title>
        <authorList>
            <person name="Kyndt J.A."/>
            <person name="Meyer T.E."/>
        </authorList>
    </citation>
    <scope>NUCLEOTIDE SEQUENCE [LARGE SCALE GENOMIC DNA]</scope>
    <source>
        <strain evidence="11 12">DSM 21881</strain>
    </source>
</reference>
<sequence>MKTHRSGHARLVPALAAAHLRHDWILTLCLVIALTAVIAPLLVLLGLKHGTIETLRERLVEDPVYRELRPTQTQPYSEDWFAQVAAWPGVAFLTPTILPLSSVVQVVRADETTSLFDLIPTAAGDPFLLENGAPVPGENEVVLTAEAARLSGVAVGDRLGVRVSRTRGGRSENVQAELKVVGVLPIGAGTLTRIYAPLAFVLDVESYKEGYAAARRGWPGDTPDPYPSFDGVVLLLDEPLSPIVRTGAIIQTGFARIGEITRDQAEALLGLPIPQRLHAYDLSTPNTPITQSNIRAIQTKLRGREPLLLPYVRDLELIGADGRPWRPAGLSVDAAQAARLDLPPVPWGGFQARRERAEELTSVLWPTDAEANADSGVGSDMGLDSNPDADTRQGADDGIVVTSPGRTELSFVLRSLGPSPVSEPLAPIELLGILRTAQDRAVAYVASSGRFEMQRAGYRGFRLYAASLDDVPRLYRRLREQGLEVDAAIEAIERIQALDGGATRLFWLIALLGLCGGTAVLVASLYAAVDRLRAELGIIRLLGLSRAHVAFFPIVEGLMIAALSLAVSFGAYGALATVINRSFANELAPDERFCALPASLIAPIVLTTLLLACLAALVAAWRSTNIDPSEVVRAD</sequence>
<dbReference type="RefSeq" id="WP_176977842.1">
    <property type="nucleotide sequence ID" value="NZ_JABZEO010000016.1"/>
</dbReference>
<dbReference type="GO" id="GO:0098797">
    <property type="term" value="C:plasma membrane protein complex"/>
    <property type="evidence" value="ECO:0007669"/>
    <property type="project" value="TreeGrafter"/>
</dbReference>
<evidence type="ECO:0000256" key="2">
    <source>
        <dbReference type="ARBA" id="ARBA00005236"/>
    </source>
</evidence>
<feature type="transmembrane region" description="Helical" evidence="8">
    <location>
        <begin position="595"/>
        <end position="621"/>
    </location>
</feature>
<feature type="transmembrane region" description="Helical" evidence="8">
    <location>
        <begin position="550"/>
        <end position="575"/>
    </location>
</feature>